<proteinExistence type="predicted"/>
<keyword evidence="2" id="KW-1185">Reference proteome</keyword>
<dbReference type="EMBL" id="QTSX02001507">
    <property type="protein sequence ID" value="KAJ9080966.1"/>
    <property type="molecule type" value="Genomic_DNA"/>
</dbReference>
<sequence length="74" mass="8212">MPVTEGIFQTYNTPILLWSNSPQLPSDSANRLDPLFPYLLQPLGLSPNISDAAFRSSSSDHSDRPHKQTELITS</sequence>
<protein>
    <submittedName>
        <fullName evidence="1">Uncharacterized protein</fullName>
    </submittedName>
</protein>
<name>A0ACC2U339_9FUNG</name>
<accession>A0ACC2U339</accession>
<gene>
    <name evidence="1" type="ORF">DSO57_1019361</name>
</gene>
<evidence type="ECO:0000313" key="2">
    <source>
        <dbReference type="Proteomes" id="UP001165960"/>
    </source>
</evidence>
<comment type="caution">
    <text evidence="1">The sequence shown here is derived from an EMBL/GenBank/DDBJ whole genome shotgun (WGS) entry which is preliminary data.</text>
</comment>
<dbReference type="Proteomes" id="UP001165960">
    <property type="component" value="Unassembled WGS sequence"/>
</dbReference>
<organism evidence="1 2">
    <name type="scientific">Entomophthora muscae</name>
    <dbReference type="NCBI Taxonomy" id="34485"/>
    <lineage>
        <taxon>Eukaryota</taxon>
        <taxon>Fungi</taxon>
        <taxon>Fungi incertae sedis</taxon>
        <taxon>Zoopagomycota</taxon>
        <taxon>Entomophthoromycotina</taxon>
        <taxon>Entomophthoromycetes</taxon>
        <taxon>Entomophthorales</taxon>
        <taxon>Entomophthoraceae</taxon>
        <taxon>Entomophthora</taxon>
    </lineage>
</organism>
<evidence type="ECO:0000313" key="1">
    <source>
        <dbReference type="EMBL" id="KAJ9080966.1"/>
    </source>
</evidence>
<reference evidence="1" key="1">
    <citation type="submission" date="2022-04" db="EMBL/GenBank/DDBJ databases">
        <title>Genome of the entomopathogenic fungus Entomophthora muscae.</title>
        <authorList>
            <person name="Elya C."/>
            <person name="Lovett B.R."/>
            <person name="Lee E."/>
            <person name="Macias A.M."/>
            <person name="Hajek A.E."/>
            <person name="De Bivort B.L."/>
            <person name="Kasson M.T."/>
            <person name="De Fine Licht H.H."/>
            <person name="Stajich J.E."/>
        </authorList>
    </citation>
    <scope>NUCLEOTIDE SEQUENCE</scope>
    <source>
        <strain evidence="1">Berkeley</strain>
    </source>
</reference>